<dbReference type="InterPro" id="IPR002786">
    <property type="entry name" value="Non_canon_purine_NTPase"/>
</dbReference>
<comment type="caution">
    <text evidence="14">The sequence shown here is derived from an EMBL/GenBank/DDBJ whole genome shotgun (WGS) entry which is preliminary data.</text>
</comment>
<evidence type="ECO:0000256" key="8">
    <source>
        <dbReference type="ARBA" id="ARBA00023211"/>
    </source>
</evidence>
<evidence type="ECO:0000313" key="14">
    <source>
        <dbReference type="EMBL" id="PIR78113.1"/>
    </source>
</evidence>
<dbReference type="Gene3D" id="3.90.950.10">
    <property type="match status" value="1"/>
</dbReference>
<keyword evidence="4" id="KW-0547">Nucleotide-binding</keyword>
<evidence type="ECO:0000256" key="12">
    <source>
        <dbReference type="ARBA" id="ARBA00060855"/>
    </source>
</evidence>
<dbReference type="GO" id="GO:0046872">
    <property type="term" value="F:metal ion binding"/>
    <property type="evidence" value="ECO:0007669"/>
    <property type="project" value="UniProtKB-KW"/>
</dbReference>
<dbReference type="GO" id="GO:0006772">
    <property type="term" value="P:thiamine metabolic process"/>
    <property type="evidence" value="ECO:0007669"/>
    <property type="project" value="TreeGrafter"/>
</dbReference>
<dbReference type="GO" id="GO:0009117">
    <property type="term" value="P:nucleotide metabolic process"/>
    <property type="evidence" value="ECO:0007669"/>
    <property type="project" value="UniProtKB-KW"/>
</dbReference>
<dbReference type="Pfam" id="PF01931">
    <property type="entry name" value="NTPase_I-T"/>
    <property type="match status" value="1"/>
</dbReference>
<dbReference type="NCBIfam" id="TIGR00258">
    <property type="entry name" value="inosine/xanthosine triphosphatase"/>
    <property type="match status" value="1"/>
</dbReference>
<dbReference type="SUPFAM" id="SSF52972">
    <property type="entry name" value="ITPase-like"/>
    <property type="match status" value="1"/>
</dbReference>
<dbReference type="InterPro" id="IPR026533">
    <property type="entry name" value="NTPase/PRRC1"/>
</dbReference>
<evidence type="ECO:0000256" key="2">
    <source>
        <dbReference type="ARBA" id="ARBA00001946"/>
    </source>
</evidence>
<evidence type="ECO:0000259" key="13">
    <source>
        <dbReference type="Pfam" id="PF01931"/>
    </source>
</evidence>
<evidence type="ECO:0000256" key="1">
    <source>
        <dbReference type="ARBA" id="ARBA00001936"/>
    </source>
</evidence>
<evidence type="ECO:0000256" key="11">
    <source>
        <dbReference type="ARBA" id="ARBA00048781"/>
    </source>
</evidence>
<evidence type="ECO:0000256" key="10">
    <source>
        <dbReference type="ARBA" id="ARBA00048174"/>
    </source>
</evidence>
<evidence type="ECO:0000313" key="15">
    <source>
        <dbReference type="Proteomes" id="UP000230852"/>
    </source>
</evidence>
<dbReference type="PANTHER" id="PTHR34699:SF2">
    <property type="entry name" value="NON-CANONICAL PURINE NTP PHOSPHATASE_PRRC1 DOMAIN-CONTAINING PROTEIN"/>
    <property type="match status" value="1"/>
</dbReference>
<evidence type="ECO:0000256" key="4">
    <source>
        <dbReference type="ARBA" id="ARBA00022741"/>
    </source>
</evidence>
<keyword evidence="7" id="KW-0546">Nucleotide metabolism</keyword>
<keyword evidence="6" id="KW-0460">Magnesium</keyword>
<accession>A0A2H0U095</accession>
<evidence type="ECO:0000256" key="5">
    <source>
        <dbReference type="ARBA" id="ARBA00022801"/>
    </source>
</evidence>
<evidence type="ECO:0000256" key="7">
    <source>
        <dbReference type="ARBA" id="ARBA00023080"/>
    </source>
</evidence>
<dbReference type="FunFam" id="3.90.950.10:FF:000002">
    <property type="entry name" value="Inosine/xanthosine triphosphatase"/>
    <property type="match status" value="1"/>
</dbReference>
<dbReference type="EC" id="3.6.1.73" evidence="9"/>
<evidence type="ECO:0000256" key="9">
    <source>
        <dbReference type="ARBA" id="ARBA00038901"/>
    </source>
</evidence>
<sequence length="174" mass="19155">MKTVIIASKNPVKIESVKIAFEKMFLQDKFEFIGESITSNVSDQPMSDEETLQGATNRATNAQTQFPEADFWVGLEGGLEKIGDDLGSLAWIVVKSKDKIGKARALTFLLPPKVTELIKQGKEMSEASNIVFGVNNSQHNGTIGTLTNDIVTRTTDYTETVVLALIPFKNPELY</sequence>
<comment type="catalytic activity">
    <reaction evidence="10">
        <text>ITP + H2O = IDP + phosphate + H(+)</text>
        <dbReference type="Rhea" id="RHEA:28330"/>
        <dbReference type="ChEBI" id="CHEBI:15377"/>
        <dbReference type="ChEBI" id="CHEBI:15378"/>
        <dbReference type="ChEBI" id="CHEBI:43474"/>
        <dbReference type="ChEBI" id="CHEBI:58280"/>
        <dbReference type="ChEBI" id="CHEBI:61402"/>
        <dbReference type="EC" id="3.6.1.73"/>
    </reaction>
</comment>
<dbReference type="InterPro" id="IPR050299">
    <property type="entry name" value="YjjX_NTPase"/>
</dbReference>
<reference evidence="15" key="1">
    <citation type="submission" date="2017-09" db="EMBL/GenBank/DDBJ databases">
        <title>Depth-based differentiation of microbial function through sediment-hosted aquifers and enrichment of novel symbionts in the deep terrestrial subsurface.</title>
        <authorList>
            <person name="Probst A.J."/>
            <person name="Ladd B."/>
            <person name="Jarett J.K."/>
            <person name="Geller-Mcgrath D.E."/>
            <person name="Sieber C.M.K."/>
            <person name="Emerson J.B."/>
            <person name="Anantharaman K."/>
            <person name="Thomas B.C."/>
            <person name="Malmstrom R."/>
            <person name="Stieglmeier M."/>
            <person name="Klingl A."/>
            <person name="Woyke T."/>
            <person name="Ryan C.M."/>
            <person name="Banfield J.F."/>
        </authorList>
    </citation>
    <scope>NUCLEOTIDE SEQUENCE [LARGE SCALE GENOMIC DNA]</scope>
</reference>
<keyword evidence="3" id="KW-0479">Metal-binding</keyword>
<dbReference type="Proteomes" id="UP000230852">
    <property type="component" value="Unassembled WGS sequence"/>
</dbReference>
<keyword evidence="5" id="KW-0378">Hydrolase</keyword>
<gene>
    <name evidence="14" type="ORF">COU28_03410</name>
</gene>
<dbReference type="PANTHER" id="PTHR34699">
    <property type="match status" value="1"/>
</dbReference>
<comment type="cofactor">
    <cofactor evidence="1">
        <name>Mn(2+)</name>
        <dbReference type="ChEBI" id="CHEBI:29035"/>
    </cofactor>
</comment>
<dbReference type="GO" id="GO:0103023">
    <property type="term" value="F:ITPase activity"/>
    <property type="evidence" value="ECO:0007669"/>
    <property type="project" value="UniProtKB-EC"/>
</dbReference>
<comment type="similarity">
    <text evidence="12">Belongs to the YjjX NTPase family.</text>
</comment>
<evidence type="ECO:0000256" key="3">
    <source>
        <dbReference type="ARBA" id="ARBA00022723"/>
    </source>
</evidence>
<protein>
    <recommendedName>
        <fullName evidence="9">inosine/xanthosine triphosphatase</fullName>
        <ecNumber evidence="9">3.6.1.73</ecNumber>
    </recommendedName>
</protein>
<dbReference type="InterPro" id="IPR029001">
    <property type="entry name" value="ITPase-like_fam"/>
</dbReference>
<comment type="catalytic activity">
    <reaction evidence="11">
        <text>XTP + H2O = XDP + phosphate + H(+)</text>
        <dbReference type="Rhea" id="RHEA:28406"/>
        <dbReference type="ChEBI" id="CHEBI:15377"/>
        <dbReference type="ChEBI" id="CHEBI:15378"/>
        <dbReference type="ChEBI" id="CHEBI:43474"/>
        <dbReference type="ChEBI" id="CHEBI:59884"/>
        <dbReference type="ChEBI" id="CHEBI:61314"/>
        <dbReference type="EC" id="3.6.1.73"/>
    </reaction>
</comment>
<dbReference type="GO" id="GO:0000166">
    <property type="term" value="F:nucleotide binding"/>
    <property type="evidence" value="ECO:0007669"/>
    <property type="project" value="UniProtKB-KW"/>
</dbReference>
<dbReference type="EMBL" id="PFBU01000063">
    <property type="protein sequence ID" value="PIR78113.1"/>
    <property type="molecule type" value="Genomic_DNA"/>
</dbReference>
<proteinExistence type="inferred from homology"/>
<keyword evidence="8" id="KW-0464">Manganese</keyword>
<comment type="cofactor">
    <cofactor evidence="2">
        <name>Mg(2+)</name>
        <dbReference type="ChEBI" id="CHEBI:18420"/>
    </cofactor>
</comment>
<dbReference type="AlphaFoldDB" id="A0A2H0U095"/>
<organism evidence="14 15">
    <name type="scientific">Candidatus Magasanikbacteria bacterium CG10_big_fil_rev_8_21_14_0_10_36_16</name>
    <dbReference type="NCBI Taxonomy" id="1974645"/>
    <lineage>
        <taxon>Bacteria</taxon>
        <taxon>Candidatus Magasanikiibacteriota</taxon>
    </lineage>
</organism>
<feature type="domain" description="Non-canonical purine NTP phosphatase/PRRC1" evidence="13">
    <location>
        <begin position="7"/>
        <end position="168"/>
    </location>
</feature>
<evidence type="ECO:0000256" key="6">
    <source>
        <dbReference type="ARBA" id="ARBA00022842"/>
    </source>
</evidence>
<name>A0A2H0U095_9BACT</name>